<gene>
    <name evidence="1" type="ORF">L914_10129</name>
</gene>
<dbReference type="AlphaFoldDB" id="W2N9R4"/>
<name>W2N9R4_PHYNI</name>
<reference evidence="1" key="1">
    <citation type="submission" date="2013-11" db="EMBL/GenBank/DDBJ databases">
        <title>The Genome Sequence of Phytophthora parasitica IAC_01/95.</title>
        <authorList>
            <consortium name="The Broad Institute Genomics Platform"/>
            <person name="Russ C."/>
            <person name="Tyler B."/>
            <person name="Panabieres F."/>
            <person name="Shan W."/>
            <person name="Tripathy S."/>
            <person name="Grunwald N."/>
            <person name="Machado M."/>
            <person name="Johnson C.S."/>
            <person name="Arredondo F."/>
            <person name="Hong C."/>
            <person name="Coffey M."/>
            <person name="Young S.K."/>
            <person name="Zeng Q."/>
            <person name="Gargeya S."/>
            <person name="Fitzgerald M."/>
            <person name="Abouelleil A."/>
            <person name="Alvarado L."/>
            <person name="Chapman S.B."/>
            <person name="Gainer-Dewar J."/>
            <person name="Goldberg J."/>
            <person name="Griggs A."/>
            <person name="Gujja S."/>
            <person name="Hansen M."/>
            <person name="Howarth C."/>
            <person name="Imamovic A."/>
            <person name="Ireland A."/>
            <person name="Larimer J."/>
            <person name="McCowan C."/>
            <person name="Murphy C."/>
            <person name="Pearson M."/>
            <person name="Poon T.W."/>
            <person name="Priest M."/>
            <person name="Roberts A."/>
            <person name="Saif S."/>
            <person name="Shea T."/>
            <person name="Sykes S."/>
            <person name="Wortman J."/>
            <person name="Nusbaum C."/>
            <person name="Birren B."/>
        </authorList>
    </citation>
    <scope>NUCLEOTIDE SEQUENCE [LARGE SCALE GENOMIC DNA]</scope>
    <source>
        <strain evidence="1">IAC_01/95</strain>
    </source>
</reference>
<evidence type="ECO:0000313" key="1">
    <source>
        <dbReference type="EMBL" id="ETM44658.1"/>
    </source>
</evidence>
<accession>W2N9R4</accession>
<protein>
    <submittedName>
        <fullName evidence="1">Uncharacterized protein</fullName>
    </submittedName>
</protein>
<organism evidence="1">
    <name type="scientific">Phytophthora nicotianae</name>
    <name type="common">Potato buckeye rot agent</name>
    <name type="synonym">Phytophthora parasitica</name>
    <dbReference type="NCBI Taxonomy" id="4792"/>
    <lineage>
        <taxon>Eukaryota</taxon>
        <taxon>Sar</taxon>
        <taxon>Stramenopiles</taxon>
        <taxon>Oomycota</taxon>
        <taxon>Peronosporomycetes</taxon>
        <taxon>Peronosporales</taxon>
        <taxon>Peronosporaceae</taxon>
        <taxon>Phytophthora</taxon>
    </lineage>
</organism>
<proteinExistence type="predicted"/>
<dbReference type="Proteomes" id="UP000054532">
    <property type="component" value="Unassembled WGS sequence"/>
</dbReference>
<dbReference type="EMBL" id="KI693297">
    <property type="protein sequence ID" value="ETM44658.1"/>
    <property type="molecule type" value="Genomic_DNA"/>
</dbReference>
<sequence length="57" mass="6308">MWFTGGDSTMTPHIRLRDHSWTEPTTGASYSVYAVHMVSSVGDPTWNQCPAKDGYSS</sequence>